<keyword evidence="1" id="KW-1133">Transmembrane helix</keyword>
<feature type="transmembrane region" description="Helical" evidence="1">
    <location>
        <begin position="12"/>
        <end position="35"/>
    </location>
</feature>
<dbReference type="AlphaFoldDB" id="A0A644V368"/>
<keyword evidence="1" id="KW-0812">Transmembrane</keyword>
<protein>
    <submittedName>
        <fullName evidence="2">Uncharacterized protein</fullName>
    </submittedName>
</protein>
<sequence>MGEEKKTNWLKAFFANGWTISIGSTVIGLIIPSIYSSIKNQINIFKGFISVIKSIFYAIWSFLCIQLPIWVFITSLLVLIGISLLKIKILKKKELVWMSYTSDNFKDWLFTWGYSQYGGHIVDLKPICSRCHCDLSSTSHSYFTGQKDYLYCPNCDSRYPIFTRTEQEDIEKLIIYKIKNNSFTL</sequence>
<proteinExistence type="predicted"/>
<comment type="caution">
    <text evidence="2">The sequence shown here is derived from an EMBL/GenBank/DDBJ whole genome shotgun (WGS) entry which is preliminary data.</text>
</comment>
<name>A0A644V368_9ZZZZ</name>
<gene>
    <name evidence="2" type="ORF">SDC9_31619</name>
</gene>
<keyword evidence="1" id="KW-0472">Membrane</keyword>
<evidence type="ECO:0000313" key="2">
    <source>
        <dbReference type="EMBL" id="MPL85647.1"/>
    </source>
</evidence>
<reference evidence="2" key="1">
    <citation type="submission" date="2019-08" db="EMBL/GenBank/DDBJ databases">
        <authorList>
            <person name="Kucharzyk K."/>
            <person name="Murdoch R.W."/>
            <person name="Higgins S."/>
            <person name="Loffler F."/>
        </authorList>
    </citation>
    <scope>NUCLEOTIDE SEQUENCE</scope>
</reference>
<evidence type="ECO:0000256" key="1">
    <source>
        <dbReference type="SAM" id="Phobius"/>
    </source>
</evidence>
<accession>A0A644V368</accession>
<feature type="transmembrane region" description="Helical" evidence="1">
    <location>
        <begin position="55"/>
        <end position="85"/>
    </location>
</feature>
<dbReference type="EMBL" id="VSSQ01000209">
    <property type="protein sequence ID" value="MPL85647.1"/>
    <property type="molecule type" value="Genomic_DNA"/>
</dbReference>
<organism evidence="2">
    <name type="scientific">bioreactor metagenome</name>
    <dbReference type="NCBI Taxonomy" id="1076179"/>
    <lineage>
        <taxon>unclassified sequences</taxon>
        <taxon>metagenomes</taxon>
        <taxon>ecological metagenomes</taxon>
    </lineage>
</organism>